<feature type="region of interest" description="Disordered" evidence="1">
    <location>
        <begin position="31"/>
        <end position="55"/>
    </location>
</feature>
<feature type="compositionally biased region" description="Basic and acidic residues" evidence="1">
    <location>
        <begin position="31"/>
        <end position="40"/>
    </location>
</feature>
<reference evidence="2" key="2">
    <citation type="submission" date="2020-11" db="EMBL/GenBank/DDBJ databases">
        <authorList>
            <person name="McCartney M.A."/>
            <person name="Auch B."/>
            <person name="Kono T."/>
            <person name="Mallez S."/>
            <person name="Becker A."/>
            <person name="Gohl D.M."/>
            <person name="Silverstein K.A.T."/>
            <person name="Koren S."/>
            <person name="Bechman K.B."/>
            <person name="Herman A."/>
            <person name="Abrahante J.E."/>
            <person name="Garbe J."/>
        </authorList>
    </citation>
    <scope>NUCLEOTIDE SEQUENCE</scope>
    <source>
        <strain evidence="2">Duluth1</strain>
        <tissue evidence="2">Whole animal</tissue>
    </source>
</reference>
<name>A0A9D4DZ29_DREPO</name>
<proteinExistence type="predicted"/>
<organism evidence="2 3">
    <name type="scientific">Dreissena polymorpha</name>
    <name type="common">Zebra mussel</name>
    <name type="synonym">Mytilus polymorpha</name>
    <dbReference type="NCBI Taxonomy" id="45954"/>
    <lineage>
        <taxon>Eukaryota</taxon>
        <taxon>Metazoa</taxon>
        <taxon>Spiralia</taxon>
        <taxon>Lophotrochozoa</taxon>
        <taxon>Mollusca</taxon>
        <taxon>Bivalvia</taxon>
        <taxon>Autobranchia</taxon>
        <taxon>Heteroconchia</taxon>
        <taxon>Euheterodonta</taxon>
        <taxon>Imparidentia</taxon>
        <taxon>Neoheterodontei</taxon>
        <taxon>Myida</taxon>
        <taxon>Dreissenoidea</taxon>
        <taxon>Dreissenidae</taxon>
        <taxon>Dreissena</taxon>
    </lineage>
</organism>
<evidence type="ECO:0000313" key="2">
    <source>
        <dbReference type="EMBL" id="KAH3768842.1"/>
    </source>
</evidence>
<sequence>MDVAEQSRHRCQILRELRVINSLMAKADVLKSRKGNEKKQAIRNQSQQDEKTVVE</sequence>
<dbReference type="Proteomes" id="UP000828390">
    <property type="component" value="Unassembled WGS sequence"/>
</dbReference>
<accession>A0A9D4DZ29</accession>
<protein>
    <submittedName>
        <fullName evidence="2">Uncharacterized protein</fullName>
    </submittedName>
</protein>
<evidence type="ECO:0000313" key="3">
    <source>
        <dbReference type="Proteomes" id="UP000828390"/>
    </source>
</evidence>
<keyword evidence="3" id="KW-1185">Reference proteome</keyword>
<evidence type="ECO:0000256" key="1">
    <source>
        <dbReference type="SAM" id="MobiDB-lite"/>
    </source>
</evidence>
<dbReference type="AlphaFoldDB" id="A0A9D4DZ29"/>
<dbReference type="EMBL" id="JAIWYP010000009">
    <property type="protein sequence ID" value="KAH3768842.1"/>
    <property type="molecule type" value="Genomic_DNA"/>
</dbReference>
<reference evidence="2" key="1">
    <citation type="journal article" date="2019" name="bioRxiv">
        <title>The Genome of the Zebra Mussel, Dreissena polymorpha: A Resource for Invasive Species Research.</title>
        <authorList>
            <person name="McCartney M.A."/>
            <person name="Auch B."/>
            <person name="Kono T."/>
            <person name="Mallez S."/>
            <person name="Zhang Y."/>
            <person name="Obille A."/>
            <person name="Becker A."/>
            <person name="Abrahante J.E."/>
            <person name="Garbe J."/>
            <person name="Badalamenti J.P."/>
            <person name="Herman A."/>
            <person name="Mangelson H."/>
            <person name="Liachko I."/>
            <person name="Sullivan S."/>
            <person name="Sone E.D."/>
            <person name="Koren S."/>
            <person name="Silverstein K.A.T."/>
            <person name="Beckman K.B."/>
            <person name="Gohl D.M."/>
        </authorList>
    </citation>
    <scope>NUCLEOTIDE SEQUENCE</scope>
    <source>
        <strain evidence="2">Duluth1</strain>
        <tissue evidence="2">Whole animal</tissue>
    </source>
</reference>
<comment type="caution">
    <text evidence="2">The sequence shown here is derived from an EMBL/GenBank/DDBJ whole genome shotgun (WGS) entry which is preliminary data.</text>
</comment>
<gene>
    <name evidence="2" type="ORF">DPMN_170058</name>
</gene>